<keyword evidence="3" id="KW-1185">Reference proteome</keyword>
<evidence type="ECO:0000313" key="2">
    <source>
        <dbReference type="EMBL" id="KAJ8711343.1"/>
    </source>
</evidence>
<dbReference type="PROSITE" id="PS50878">
    <property type="entry name" value="RT_POL"/>
    <property type="match status" value="1"/>
</dbReference>
<dbReference type="InterPro" id="IPR000477">
    <property type="entry name" value="RT_dom"/>
</dbReference>
<proteinExistence type="predicted"/>
<name>A0AAD7YE09_MYTSE</name>
<dbReference type="CDD" id="cd01650">
    <property type="entry name" value="RT_nLTR_like"/>
    <property type="match status" value="1"/>
</dbReference>
<reference evidence="2" key="1">
    <citation type="submission" date="2023-03" db="EMBL/GenBank/DDBJ databases">
        <title>Chromosome-level genomes of two armyworms, Mythimna separata and Mythimna loreyi, provide insights into the biosynthesis and reception of sex pheromones.</title>
        <authorList>
            <person name="Zhao H."/>
        </authorList>
    </citation>
    <scope>NUCLEOTIDE SEQUENCE</scope>
    <source>
        <strain evidence="2">BeijingLab</strain>
        <tissue evidence="2">Pupa</tissue>
    </source>
</reference>
<dbReference type="Gene3D" id="3.60.10.10">
    <property type="entry name" value="Endonuclease/exonuclease/phosphatase"/>
    <property type="match status" value="1"/>
</dbReference>
<protein>
    <recommendedName>
        <fullName evidence="1">Reverse transcriptase domain-containing protein</fullName>
    </recommendedName>
</protein>
<dbReference type="EMBL" id="JARGEI010000022">
    <property type="protein sequence ID" value="KAJ8711343.1"/>
    <property type="molecule type" value="Genomic_DNA"/>
</dbReference>
<dbReference type="GO" id="GO:0071897">
    <property type="term" value="P:DNA biosynthetic process"/>
    <property type="evidence" value="ECO:0007669"/>
    <property type="project" value="UniProtKB-ARBA"/>
</dbReference>
<dbReference type="Pfam" id="PF00078">
    <property type="entry name" value="RVT_1"/>
    <property type="match status" value="1"/>
</dbReference>
<dbReference type="AlphaFoldDB" id="A0AAD7YE09"/>
<dbReference type="InterPro" id="IPR005135">
    <property type="entry name" value="Endo/exonuclease/phosphatase"/>
</dbReference>
<dbReference type="PANTHER" id="PTHR47027">
    <property type="entry name" value="REVERSE TRANSCRIPTASE DOMAIN-CONTAINING PROTEIN"/>
    <property type="match status" value="1"/>
</dbReference>
<dbReference type="SUPFAM" id="SSF56219">
    <property type="entry name" value="DNase I-like"/>
    <property type="match status" value="1"/>
</dbReference>
<dbReference type="CDD" id="cd09076">
    <property type="entry name" value="L1-EN"/>
    <property type="match status" value="1"/>
</dbReference>
<dbReference type="GO" id="GO:0003824">
    <property type="term" value="F:catalytic activity"/>
    <property type="evidence" value="ECO:0007669"/>
    <property type="project" value="InterPro"/>
</dbReference>
<feature type="domain" description="Reverse transcriptase" evidence="1">
    <location>
        <begin position="548"/>
        <end position="806"/>
    </location>
</feature>
<dbReference type="PANTHER" id="PTHR47027:SF28">
    <property type="entry name" value="ENDONUCLEASE-REVERSE TRANSCRIPTASE"/>
    <property type="match status" value="1"/>
</dbReference>
<evidence type="ECO:0000313" key="3">
    <source>
        <dbReference type="Proteomes" id="UP001231518"/>
    </source>
</evidence>
<dbReference type="Gene3D" id="3.30.70.270">
    <property type="match status" value="1"/>
</dbReference>
<dbReference type="Proteomes" id="UP001231518">
    <property type="component" value="Chromosome 21"/>
</dbReference>
<dbReference type="Pfam" id="PF03372">
    <property type="entry name" value="Exo_endo_phos"/>
    <property type="match status" value="1"/>
</dbReference>
<dbReference type="InterPro" id="IPR043502">
    <property type="entry name" value="DNA/RNA_pol_sf"/>
</dbReference>
<gene>
    <name evidence="2" type="ORF">PYW07_008585</name>
</gene>
<evidence type="ECO:0000259" key="1">
    <source>
        <dbReference type="PROSITE" id="PS50878"/>
    </source>
</evidence>
<accession>A0AAD7YE09</accession>
<dbReference type="InterPro" id="IPR036691">
    <property type="entry name" value="Endo/exonu/phosph_ase_sf"/>
</dbReference>
<organism evidence="2 3">
    <name type="scientific">Mythimna separata</name>
    <name type="common">Oriental armyworm</name>
    <name type="synonym">Pseudaletia separata</name>
    <dbReference type="NCBI Taxonomy" id="271217"/>
    <lineage>
        <taxon>Eukaryota</taxon>
        <taxon>Metazoa</taxon>
        <taxon>Ecdysozoa</taxon>
        <taxon>Arthropoda</taxon>
        <taxon>Hexapoda</taxon>
        <taxon>Insecta</taxon>
        <taxon>Pterygota</taxon>
        <taxon>Neoptera</taxon>
        <taxon>Endopterygota</taxon>
        <taxon>Lepidoptera</taxon>
        <taxon>Glossata</taxon>
        <taxon>Ditrysia</taxon>
        <taxon>Noctuoidea</taxon>
        <taxon>Noctuidae</taxon>
        <taxon>Noctuinae</taxon>
        <taxon>Hadenini</taxon>
        <taxon>Mythimna</taxon>
    </lineage>
</organism>
<dbReference type="InterPro" id="IPR043128">
    <property type="entry name" value="Rev_trsase/Diguanyl_cyclase"/>
</dbReference>
<sequence>MDWARKREGTWARASPNNDAQAHRLKPAISGLGLPCQVQARLKKLVPKKKLRFATWNIGSLTGRCRELADVLAKRRVQCAFLQETRWKGNKSRDIGQGYRLMYTGSPSGRNGVAVVLSKDLQDGLLEVDRYSDRLMRVKVLIEGSVTNLVSAYAPQTGCCESEKEAFWDEFEDVLRAIPNSEDILVGGDLNGHVGQRAGEYGRVHGGFGYGQLNAEGVSILRTCAVSDLAIVNTFFQKKPQHLITYRGGSHSTQIDYLLVRRCNIGKVTNCKVIPGESLTAQHRLLVMDLAIVPRKKVTQKRNPRTKWWLLNGPRLSEFIAEVEHLEISSPHESAQDIWSRIHSVITAAGKRVLGTSRGGRTMDRETWWWDDGVQEATRKKKSLFKKWQGSNSPEDREAYGAAKRACKKAVARARSKSLAPLYDKLETAEGQKLIFKLARAREKATRDISKCLCVRDAQGKLLYDAPSVKERWCTYFEELSNKQHPHNLPPEPPPNLGLISPISPDETRIALRHMKNRKSVEPDNVPIEVWKAMGSHGVDLLTDLFNRILTTKEMPNQWRSSLIIPIYKGKGSVQDCSNYRGIKIMCHTMKLFERIIDTRLRSECTVSECQYGFRAGNSTMDAVFALRTLTEAYRERRRALHMAFLDLQKAFDCIPRQSIWWALRFKGVPEAYVDIIRDMYRDSVSSVQTAVGESKVFPISVGVHQGSALSPFLFNVVLDVVTAYIQDQPPWLMMYADDIALVSQNRAQLERRVNIWKDTLENGGLRLNVAKTEYMSCGGADSNTIRIGSDRITSSDTFRYLGSVLHESGNVNDDVQARIGAAWAKWREVTGVVCDRKMPPKLKGQIYKCIIRPVLLYGGECWPALGRHTQELRVTEMKMLRWMSGVTRSDRIRNSFIRGSLGVRDVGEKLQECRLRWYGHIMRRPMEYVGRRCMNMAVLGGRSRGRPRKRWLDVVKSDMRANGLTVRDVEDRAKWSKLSRKADPGKSRD</sequence>
<comment type="caution">
    <text evidence="2">The sequence shown here is derived from an EMBL/GenBank/DDBJ whole genome shotgun (WGS) entry which is preliminary data.</text>
</comment>
<dbReference type="SUPFAM" id="SSF56672">
    <property type="entry name" value="DNA/RNA polymerases"/>
    <property type="match status" value="1"/>
</dbReference>